<evidence type="ECO:0000259" key="4">
    <source>
        <dbReference type="PROSITE" id="PS50075"/>
    </source>
</evidence>
<dbReference type="InterPro" id="IPR029058">
    <property type="entry name" value="AB_hydrolase_fold"/>
</dbReference>
<reference evidence="5 6" key="1">
    <citation type="submission" date="2024-06" db="EMBL/GenBank/DDBJ databases">
        <title>The Natural Products Discovery Center: Release of the First 8490 Sequenced Strains for Exploring Actinobacteria Biosynthetic Diversity.</title>
        <authorList>
            <person name="Kalkreuter E."/>
            <person name="Kautsar S.A."/>
            <person name="Yang D."/>
            <person name="Bader C.D."/>
            <person name="Teijaro C.N."/>
            <person name="Fluegel L."/>
            <person name="Davis C.M."/>
            <person name="Simpson J.R."/>
            <person name="Lauterbach L."/>
            <person name="Steele A.D."/>
            <person name="Gui C."/>
            <person name="Meng S."/>
            <person name="Li G."/>
            <person name="Viehrig K."/>
            <person name="Ye F."/>
            <person name="Su P."/>
            <person name="Kiefer A.F."/>
            <person name="Nichols A."/>
            <person name="Cepeda A.J."/>
            <person name="Yan W."/>
            <person name="Fan B."/>
            <person name="Jiang Y."/>
            <person name="Adhikari A."/>
            <person name="Zheng C.-J."/>
            <person name="Schuster L."/>
            <person name="Cowan T.M."/>
            <person name="Smanski M.J."/>
            <person name="Chevrette M.G."/>
            <person name="De Carvalho L.P.S."/>
            <person name="Shen B."/>
        </authorList>
    </citation>
    <scope>NUCLEOTIDE SEQUENCE [LARGE SCALE GENOMIC DNA]</scope>
    <source>
        <strain evidence="5 6">NPDC001615</strain>
    </source>
</reference>
<name>A0ABV1T2X7_9ACTN</name>
<evidence type="ECO:0000256" key="1">
    <source>
        <dbReference type="ARBA" id="ARBA00001957"/>
    </source>
</evidence>
<dbReference type="InterPro" id="IPR042099">
    <property type="entry name" value="ANL_N_sf"/>
</dbReference>
<organism evidence="5 6">
    <name type="scientific">Streptomyces violaceorubidus</name>
    <dbReference type="NCBI Taxonomy" id="284042"/>
    <lineage>
        <taxon>Bacteria</taxon>
        <taxon>Bacillati</taxon>
        <taxon>Actinomycetota</taxon>
        <taxon>Actinomycetes</taxon>
        <taxon>Kitasatosporales</taxon>
        <taxon>Streptomycetaceae</taxon>
        <taxon>Streptomyces</taxon>
    </lineage>
</organism>
<dbReference type="Gene3D" id="3.40.50.12780">
    <property type="entry name" value="N-terminal domain of ligase-like"/>
    <property type="match status" value="1"/>
</dbReference>
<evidence type="ECO:0000313" key="6">
    <source>
        <dbReference type="Proteomes" id="UP001496720"/>
    </source>
</evidence>
<feature type="domain" description="Carrier" evidence="4">
    <location>
        <begin position="948"/>
        <end position="1025"/>
    </location>
</feature>
<comment type="cofactor">
    <cofactor evidence="1">
        <name>pantetheine 4'-phosphate</name>
        <dbReference type="ChEBI" id="CHEBI:47942"/>
    </cofactor>
</comment>
<dbReference type="PANTHER" id="PTHR43201:SF5">
    <property type="entry name" value="MEDIUM-CHAIN ACYL-COA LIGASE ACSF2, MITOCHONDRIAL"/>
    <property type="match status" value="1"/>
</dbReference>
<dbReference type="PANTHER" id="PTHR43201">
    <property type="entry name" value="ACYL-COA SYNTHETASE"/>
    <property type="match status" value="1"/>
</dbReference>
<dbReference type="SUPFAM" id="SSF56801">
    <property type="entry name" value="Acetyl-CoA synthetase-like"/>
    <property type="match status" value="1"/>
</dbReference>
<dbReference type="Gene3D" id="3.40.50.1820">
    <property type="entry name" value="alpha/beta hydrolase"/>
    <property type="match status" value="1"/>
</dbReference>
<protein>
    <submittedName>
        <fullName evidence="5">AMP-binding protein</fullName>
    </submittedName>
</protein>
<dbReference type="SUPFAM" id="SSF52777">
    <property type="entry name" value="CoA-dependent acyltransferases"/>
    <property type="match status" value="1"/>
</dbReference>
<dbReference type="RefSeq" id="WP_352149706.1">
    <property type="nucleotide sequence ID" value="NZ_JBEOZY010000040.1"/>
</dbReference>
<dbReference type="Gene3D" id="3.30.300.30">
    <property type="match status" value="1"/>
</dbReference>
<evidence type="ECO:0000313" key="5">
    <source>
        <dbReference type="EMBL" id="MER6168356.1"/>
    </source>
</evidence>
<dbReference type="Proteomes" id="UP001496720">
    <property type="component" value="Unassembled WGS sequence"/>
</dbReference>
<proteinExistence type="inferred from homology"/>
<dbReference type="SUPFAM" id="SSF47336">
    <property type="entry name" value="ACP-like"/>
    <property type="match status" value="1"/>
</dbReference>
<dbReference type="Pfam" id="PF00501">
    <property type="entry name" value="AMP-binding"/>
    <property type="match status" value="1"/>
</dbReference>
<dbReference type="EMBL" id="JBEOZY010000040">
    <property type="protein sequence ID" value="MER6168356.1"/>
    <property type="molecule type" value="Genomic_DNA"/>
</dbReference>
<dbReference type="InterPro" id="IPR023213">
    <property type="entry name" value="CAT-like_dom_sf"/>
</dbReference>
<comment type="caution">
    <text evidence="5">The sequence shown here is derived from an EMBL/GenBank/DDBJ whole genome shotgun (WGS) entry which is preliminary data.</text>
</comment>
<accession>A0ABV1T2X7</accession>
<dbReference type="InterPro" id="IPR036736">
    <property type="entry name" value="ACP-like_sf"/>
</dbReference>
<keyword evidence="6" id="KW-1185">Reference proteome</keyword>
<sequence>MPTTAPSADHTWQRPVSPIEWIYQANPAETSMTPQIFVEGTGTIGEDELAAAVRAAAAVCPGARLVRRGRVWIDGGHPPEVRVLDGALLERVGHTHPGLDRPLRGDAGTPLTEVVLLTGEPTVVVFRAHHSVMDGRGLQLWISEVFRALRGEPLLGARSPLTETRLIRQVGVPEGVKPRLLKGDAAFRTRGAFHRRGGVTRRRTVPGVHAAVAAKTAATANRVLGLASGTAFFPVDLRRHLPDVRCTGNLTVGMGVHMDPESTWQHIYAQVLAGLSDKADLACFPNLTAIESVVRVPQRVMRPVLRLVDTLLSYTPGNTWSLSLTHLGRLSPADYTAPSFRASTVYAVPRRGYFFPPSFSLVEFGDHTEITLTADGGAAVAERMETLLDAVARDLAGDRAPQAQAPAPEPVTLRHEPPLHPAAHNAEPSTATPLRLIRQQAGRDPRAIALIEPGGRSLDYGRLADLVAASVDALHRIGVGGHDRVATVLSDGLDTSVLFLATASAAVCAPLSPAYSQREYDDALKAIAPALMVVAPGLSLRAREAAGRLGVPVAEFARTDDGHELTLTSGTLPGRSATAGSADSADPVAERLLLQTSGTTGQGKLVPLTWTTMLAGAQASAAAYELTPADRRLNIMPLFHVQGLVGSLLTALSSGSSVVCADAPEPDDVPAWLAEHGITWFSASPTMHQRILERAPANWRPPKTLRFVRSGSAALPPALRPELERFYGVPVVESYGMTEAHQVASTPVRAGAAAMRPTGSRIGFLSGGVVRTGTGIRGEIVVSGANVISRYAAPEEATADAFVEGWFRTGDEGELTADGELRITGRIKELIVRGGEKVAPAEVENVLSRHPAVRQVAVCGVPDPEVEEQVAAVVVLKPGAAATPDGLRAYARDFLAPYKLPTLFDFRDELAVGSGGKVSRASLSRELRTKALAALGDTARPPLEPTDVPRTALETRLAEIWSEVLGRQRVGVNDDFFTLGGQSLEGIALVNAVNKRLPGAAVEPLTLFDRGNTVARMARLIQDRAADVPQAGA</sequence>
<keyword evidence="3" id="KW-0436">Ligase</keyword>
<evidence type="ECO:0000256" key="2">
    <source>
        <dbReference type="ARBA" id="ARBA00006432"/>
    </source>
</evidence>
<dbReference type="InterPro" id="IPR045851">
    <property type="entry name" value="AMP-bd_C_sf"/>
</dbReference>
<comment type="similarity">
    <text evidence="2">Belongs to the ATP-dependent AMP-binding enzyme family.</text>
</comment>
<dbReference type="Gene3D" id="3.30.559.10">
    <property type="entry name" value="Chloramphenicol acetyltransferase-like domain"/>
    <property type="match status" value="1"/>
</dbReference>
<dbReference type="InterPro" id="IPR000873">
    <property type="entry name" value="AMP-dep_synth/lig_dom"/>
</dbReference>
<dbReference type="Pfam" id="PF13193">
    <property type="entry name" value="AMP-binding_C"/>
    <property type="match status" value="1"/>
</dbReference>
<gene>
    <name evidence="5" type="ORF">ABT188_28040</name>
</gene>
<evidence type="ECO:0000256" key="3">
    <source>
        <dbReference type="ARBA" id="ARBA00022598"/>
    </source>
</evidence>
<dbReference type="InterPro" id="IPR025110">
    <property type="entry name" value="AMP-bd_C"/>
</dbReference>
<dbReference type="InterPro" id="IPR009081">
    <property type="entry name" value="PP-bd_ACP"/>
</dbReference>
<dbReference type="Pfam" id="PF00550">
    <property type="entry name" value="PP-binding"/>
    <property type="match status" value="1"/>
</dbReference>
<dbReference type="PROSITE" id="PS50075">
    <property type="entry name" value="CARRIER"/>
    <property type="match status" value="1"/>
</dbReference>